<dbReference type="InterPro" id="IPR036388">
    <property type="entry name" value="WH-like_DNA-bd_sf"/>
</dbReference>
<dbReference type="PROSITE" id="PS51462">
    <property type="entry name" value="NUDIX"/>
    <property type="match status" value="1"/>
</dbReference>
<evidence type="ECO:0000313" key="3">
    <source>
        <dbReference type="EMBL" id="QKV52588.1"/>
    </source>
</evidence>
<dbReference type="Gene3D" id="1.10.10.10">
    <property type="entry name" value="Winged helix-like DNA-binding domain superfamily/Winged helix DNA-binding domain"/>
    <property type="match status" value="1"/>
</dbReference>
<dbReference type="CDD" id="cd18873">
    <property type="entry name" value="NUDIX_NadM_like"/>
    <property type="match status" value="1"/>
</dbReference>
<organism evidence="3 4">
    <name type="scientific">Comamonas antarctica</name>
    <dbReference type="NCBI Taxonomy" id="2743470"/>
    <lineage>
        <taxon>Bacteria</taxon>
        <taxon>Pseudomonadati</taxon>
        <taxon>Pseudomonadota</taxon>
        <taxon>Betaproteobacteria</taxon>
        <taxon>Burkholderiales</taxon>
        <taxon>Comamonadaceae</taxon>
        <taxon>Comamonas</taxon>
    </lineage>
</organism>
<dbReference type="AlphaFoldDB" id="A0A6N1X0S9"/>
<dbReference type="KEGG" id="aant:HUK68_06550"/>
<dbReference type="PANTHER" id="PTHR43736:SF4">
    <property type="entry name" value="SLR1690 PROTEIN"/>
    <property type="match status" value="1"/>
</dbReference>
<dbReference type="InterPro" id="IPR015797">
    <property type="entry name" value="NUDIX_hydrolase-like_dom_sf"/>
</dbReference>
<keyword evidence="4" id="KW-1185">Reference proteome</keyword>
<name>A0A6N1X0S9_9BURK</name>
<dbReference type="RefSeq" id="WP_175503468.1">
    <property type="nucleotide sequence ID" value="NZ_CAURQT010000041.1"/>
</dbReference>
<dbReference type="SUPFAM" id="SSF46785">
    <property type="entry name" value="Winged helix' DNA-binding domain"/>
    <property type="match status" value="1"/>
</dbReference>
<sequence length="255" mass="28151">MATRTSQAKQTGTPAAAQPKAHDFARPYTTVDVVIFTVLDDGLKVLLVQRPLNQGEPCPGKWALPGGFVDVELDSDLMACARRKLLEKTAVRSPYLEQLGSWGSATRDPRGWSATHAYFALIPAADLALAKGANAADVDWFQVDHLLQRPRLAFDHSEILQAAVERLRNKVEYTSLPAFLLAEPFTLPQLQKTYEIVLGRAVDKSGFRTRMLAADFLEEIGFVESPSNRPPMGYRLKDRSGPVIFPRTFSPRGGS</sequence>
<proteinExistence type="predicted"/>
<evidence type="ECO:0000313" key="4">
    <source>
        <dbReference type="Proteomes" id="UP000509579"/>
    </source>
</evidence>
<dbReference type="Pfam" id="PF21906">
    <property type="entry name" value="WHD_NrtR"/>
    <property type="match status" value="1"/>
</dbReference>
<feature type="domain" description="Nudix hydrolase" evidence="2">
    <location>
        <begin position="26"/>
        <end position="164"/>
    </location>
</feature>
<dbReference type="SUPFAM" id="SSF55811">
    <property type="entry name" value="Nudix"/>
    <property type="match status" value="1"/>
</dbReference>
<dbReference type="InterPro" id="IPR054105">
    <property type="entry name" value="WHD_NrtR"/>
</dbReference>
<protein>
    <submittedName>
        <fullName evidence="3">NUDIX hydrolase</fullName>
    </submittedName>
</protein>
<keyword evidence="3" id="KW-0378">Hydrolase</keyword>
<evidence type="ECO:0000259" key="2">
    <source>
        <dbReference type="PROSITE" id="PS51462"/>
    </source>
</evidence>
<gene>
    <name evidence="3" type="ORF">HUK68_06550</name>
</gene>
<feature type="region of interest" description="Disordered" evidence="1">
    <location>
        <begin position="1"/>
        <end position="20"/>
    </location>
</feature>
<dbReference type="Gene3D" id="3.90.79.10">
    <property type="entry name" value="Nucleoside Triphosphate Pyrophosphohydrolase"/>
    <property type="match status" value="1"/>
</dbReference>
<dbReference type="Pfam" id="PF00293">
    <property type="entry name" value="NUDIX"/>
    <property type="match status" value="1"/>
</dbReference>
<dbReference type="InterPro" id="IPR036390">
    <property type="entry name" value="WH_DNA-bd_sf"/>
</dbReference>
<dbReference type="InterPro" id="IPR000086">
    <property type="entry name" value="NUDIX_hydrolase_dom"/>
</dbReference>
<dbReference type="PANTHER" id="PTHR43736">
    <property type="entry name" value="ADP-RIBOSE PYROPHOSPHATASE"/>
    <property type="match status" value="1"/>
</dbReference>
<evidence type="ECO:0000256" key="1">
    <source>
        <dbReference type="SAM" id="MobiDB-lite"/>
    </source>
</evidence>
<dbReference type="EMBL" id="CP054840">
    <property type="protein sequence ID" value="QKV52588.1"/>
    <property type="molecule type" value="Genomic_DNA"/>
</dbReference>
<feature type="compositionally biased region" description="Polar residues" evidence="1">
    <location>
        <begin position="1"/>
        <end position="13"/>
    </location>
</feature>
<reference evidence="3 4" key="1">
    <citation type="submission" date="2020-06" db="EMBL/GenBank/DDBJ databases">
        <title>Acidovorax antarctica sp. nov., isolated from Corinth ice sheet soil, Antarctic Fields Peninsula.</title>
        <authorList>
            <person name="Xu Q."/>
            <person name="Peng F."/>
        </authorList>
    </citation>
    <scope>NUCLEOTIDE SEQUENCE [LARGE SCALE GENOMIC DNA]</scope>
    <source>
        <strain evidence="3 4">16-35-5</strain>
    </source>
</reference>
<accession>A0A6N1X0S9</accession>
<dbReference type="GO" id="GO:0016787">
    <property type="term" value="F:hydrolase activity"/>
    <property type="evidence" value="ECO:0007669"/>
    <property type="project" value="UniProtKB-KW"/>
</dbReference>
<dbReference type="Proteomes" id="UP000509579">
    <property type="component" value="Chromosome"/>
</dbReference>